<feature type="transmembrane region" description="Helical" evidence="1">
    <location>
        <begin position="14"/>
        <end position="39"/>
    </location>
</feature>
<evidence type="ECO:0000313" key="3">
    <source>
        <dbReference type="EMBL" id="KAH0569588.1"/>
    </source>
</evidence>
<keyword evidence="4" id="KW-1185">Reference proteome</keyword>
<dbReference type="EMBL" id="KI546169">
    <property type="protein sequence ID" value="EST41626.1"/>
    <property type="molecule type" value="Genomic_DNA"/>
</dbReference>
<organism evidence="2">
    <name type="scientific">Spironucleus salmonicida</name>
    <dbReference type="NCBI Taxonomy" id="348837"/>
    <lineage>
        <taxon>Eukaryota</taxon>
        <taxon>Metamonada</taxon>
        <taxon>Diplomonadida</taxon>
        <taxon>Hexamitidae</taxon>
        <taxon>Hexamitinae</taxon>
        <taxon>Spironucleus</taxon>
    </lineage>
</organism>
<dbReference type="EMBL" id="AUWU02000009">
    <property type="protein sequence ID" value="KAH0569588.1"/>
    <property type="molecule type" value="Genomic_DNA"/>
</dbReference>
<name>V6LD70_9EUKA</name>
<keyword evidence="1" id="KW-0472">Membrane</keyword>
<gene>
    <name evidence="2" type="ORF">SS50377_18981</name>
    <name evidence="3" type="ORF">SS50377_28542</name>
</gene>
<evidence type="ECO:0000313" key="4">
    <source>
        <dbReference type="Proteomes" id="UP000018208"/>
    </source>
</evidence>
<keyword evidence="1" id="KW-0812">Transmembrane</keyword>
<evidence type="ECO:0000256" key="1">
    <source>
        <dbReference type="SAM" id="Phobius"/>
    </source>
</evidence>
<accession>V6LD70</accession>
<sequence length="105" mass="11965">MSVYQNTKLTTLEIIFITIIVLLVCLIVAGVSYFCYVIVKVFKNQKRQYVNSVEEPLDTKIVYTINDTHEHNCEVVLAEQIWVPSVLISDNTLPCSVSSAREIQQ</sequence>
<dbReference type="AlphaFoldDB" id="V6LD70"/>
<reference evidence="2 3" key="1">
    <citation type="journal article" date="2014" name="PLoS Genet.">
        <title>The Genome of Spironucleus salmonicida Highlights a Fish Pathogen Adapted to Fluctuating Environments.</title>
        <authorList>
            <person name="Xu F."/>
            <person name="Jerlstrom-Hultqvist J."/>
            <person name="Einarsson E."/>
            <person name="Astvaldsson A."/>
            <person name="Svard S.G."/>
            <person name="Andersson J.O."/>
        </authorList>
    </citation>
    <scope>NUCLEOTIDE SEQUENCE</scope>
    <source>
        <strain evidence="3">ATCC 50377</strain>
    </source>
</reference>
<reference evidence="3" key="2">
    <citation type="submission" date="2020-12" db="EMBL/GenBank/DDBJ databases">
        <title>New Spironucleus salmonicida genome in near-complete chromosomes.</title>
        <authorList>
            <person name="Xu F."/>
            <person name="Kurt Z."/>
            <person name="Jimenez-Gonzalez A."/>
            <person name="Astvaldsson A."/>
            <person name="Andersson J.O."/>
            <person name="Svard S.G."/>
        </authorList>
    </citation>
    <scope>NUCLEOTIDE SEQUENCE</scope>
    <source>
        <strain evidence="3">ATCC 50377</strain>
    </source>
</reference>
<keyword evidence="1" id="KW-1133">Transmembrane helix</keyword>
<dbReference type="Proteomes" id="UP000018208">
    <property type="component" value="Unassembled WGS sequence"/>
</dbReference>
<dbReference type="VEuPathDB" id="GiardiaDB:SS50377_28542"/>
<proteinExistence type="predicted"/>
<protein>
    <submittedName>
        <fullName evidence="2">Uncharacterized protein</fullName>
    </submittedName>
</protein>
<evidence type="ECO:0000313" key="2">
    <source>
        <dbReference type="EMBL" id="EST41626.1"/>
    </source>
</evidence>